<accession>A0AAN6UVK8</accession>
<protein>
    <submittedName>
        <fullName evidence="2">Uncharacterized protein</fullName>
    </submittedName>
</protein>
<dbReference type="Pfam" id="PF12505">
    <property type="entry name" value="DUF3712"/>
    <property type="match status" value="1"/>
</dbReference>
<dbReference type="GO" id="GO:0000329">
    <property type="term" value="C:fungal-type vacuole membrane"/>
    <property type="evidence" value="ECO:0007669"/>
    <property type="project" value="InterPro"/>
</dbReference>
<comment type="caution">
    <text evidence="2">The sequence shown here is derived from an EMBL/GenBank/DDBJ whole genome shotgun (WGS) entry which is preliminary data.</text>
</comment>
<feature type="transmembrane region" description="Helical" evidence="1">
    <location>
        <begin position="32"/>
        <end position="55"/>
    </location>
</feature>
<dbReference type="Proteomes" id="UP001302676">
    <property type="component" value="Unassembled WGS sequence"/>
</dbReference>
<dbReference type="GeneID" id="87818711"/>
<dbReference type="PANTHER" id="PTHR35895:SF1">
    <property type="entry name" value="LIPID-BINDING SERUM GLYCOPROTEIN C-TERMINAL DOMAIN-CONTAINING PROTEIN"/>
    <property type="match status" value="1"/>
</dbReference>
<dbReference type="EMBL" id="MU853642">
    <property type="protein sequence ID" value="KAK4140028.1"/>
    <property type="molecule type" value="Genomic_DNA"/>
</dbReference>
<dbReference type="AlphaFoldDB" id="A0AAN6UVK8"/>
<dbReference type="RefSeq" id="XP_062633399.1">
    <property type="nucleotide sequence ID" value="XM_062782098.1"/>
</dbReference>
<keyword evidence="3" id="KW-1185">Reference proteome</keyword>
<dbReference type="InterPro" id="IPR022185">
    <property type="entry name" value="DUF3712"/>
</dbReference>
<evidence type="ECO:0000313" key="2">
    <source>
        <dbReference type="EMBL" id="KAK4140028.1"/>
    </source>
</evidence>
<gene>
    <name evidence="2" type="ORF">C8A04DRAFT_32448</name>
</gene>
<dbReference type="InterPro" id="IPR046368">
    <property type="entry name" value="Tag1"/>
</dbReference>
<keyword evidence="1" id="KW-0812">Transmembrane</keyword>
<name>A0AAN6UVK8_9PEZI</name>
<reference evidence="2" key="2">
    <citation type="submission" date="2023-05" db="EMBL/GenBank/DDBJ databases">
        <authorList>
            <consortium name="Lawrence Berkeley National Laboratory"/>
            <person name="Steindorff A."/>
            <person name="Hensen N."/>
            <person name="Bonometti L."/>
            <person name="Westerberg I."/>
            <person name="Brannstrom I.O."/>
            <person name="Guillou S."/>
            <person name="Cros-Aarteil S."/>
            <person name="Calhoun S."/>
            <person name="Haridas S."/>
            <person name="Kuo A."/>
            <person name="Mondo S."/>
            <person name="Pangilinan J."/>
            <person name="Riley R."/>
            <person name="Labutti K."/>
            <person name="Andreopoulos B."/>
            <person name="Lipzen A."/>
            <person name="Chen C."/>
            <person name="Yanf M."/>
            <person name="Daum C."/>
            <person name="Ng V."/>
            <person name="Clum A."/>
            <person name="Ohm R."/>
            <person name="Martin F."/>
            <person name="Silar P."/>
            <person name="Natvig D."/>
            <person name="Lalanne C."/>
            <person name="Gautier V."/>
            <person name="Ament-Velasquez S.L."/>
            <person name="Kruys A."/>
            <person name="Hutchinson M.I."/>
            <person name="Powell A.J."/>
            <person name="Barry K."/>
            <person name="Miller A.N."/>
            <person name="Grigoriev I.V."/>
            <person name="Debuchy R."/>
            <person name="Gladieux P."/>
            <person name="Thoren M.H."/>
            <person name="Johannesson H."/>
        </authorList>
    </citation>
    <scope>NUCLEOTIDE SEQUENCE</scope>
    <source>
        <strain evidence="2">CBS 141.50</strain>
    </source>
</reference>
<reference evidence="2" key="1">
    <citation type="journal article" date="2023" name="Mol. Phylogenet. Evol.">
        <title>Genome-scale phylogeny and comparative genomics of the fungal order Sordariales.</title>
        <authorList>
            <person name="Hensen N."/>
            <person name="Bonometti L."/>
            <person name="Westerberg I."/>
            <person name="Brannstrom I.O."/>
            <person name="Guillou S."/>
            <person name="Cros-Aarteil S."/>
            <person name="Calhoun S."/>
            <person name="Haridas S."/>
            <person name="Kuo A."/>
            <person name="Mondo S."/>
            <person name="Pangilinan J."/>
            <person name="Riley R."/>
            <person name="LaButti K."/>
            <person name="Andreopoulos B."/>
            <person name="Lipzen A."/>
            <person name="Chen C."/>
            <person name="Yan M."/>
            <person name="Daum C."/>
            <person name="Ng V."/>
            <person name="Clum A."/>
            <person name="Steindorff A."/>
            <person name="Ohm R.A."/>
            <person name="Martin F."/>
            <person name="Silar P."/>
            <person name="Natvig D.O."/>
            <person name="Lalanne C."/>
            <person name="Gautier V."/>
            <person name="Ament-Velasquez S.L."/>
            <person name="Kruys A."/>
            <person name="Hutchinson M.I."/>
            <person name="Powell A.J."/>
            <person name="Barry K."/>
            <person name="Miller A.N."/>
            <person name="Grigoriev I.V."/>
            <person name="Debuchy R."/>
            <person name="Gladieux P."/>
            <person name="Hiltunen Thoren M."/>
            <person name="Johannesson H."/>
        </authorList>
    </citation>
    <scope>NUCLEOTIDE SEQUENCE</scope>
    <source>
        <strain evidence="2">CBS 141.50</strain>
    </source>
</reference>
<organism evidence="2 3">
    <name type="scientific">Dichotomopilus funicola</name>
    <dbReference type="NCBI Taxonomy" id="1934379"/>
    <lineage>
        <taxon>Eukaryota</taxon>
        <taxon>Fungi</taxon>
        <taxon>Dikarya</taxon>
        <taxon>Ascomycota</taxon>
        <taxon>Pezizomycotina</taxon>
        <taxon>Sordariomycetes</taxon>
        <taxon>Sordariomycetidae</taxon>
        <taxon>Sordariales</taxon>
        <taxon>Chaetomiaceae</taxon>
        <taxon>Dichotomopilus</taxon>
    </lineage>
</organism>
<sequence length="352" mass="38618">MSDYDKAGVAQSERVSDKPRKRGCLGHCAKFWWAYLLIIIVIVVIVVPVVLLVAVPKIAQSKLDEAELILNRLTVTNTQTQNLTISLSSTIKTDGSVKANIAAFEGVMYLEDRQPHTPFATLNFPATTADAEQHVNVTQFLPVEDLEALTNFNSYLLANETLRVTVEGNTFVQVSGISRAYPVFFKKTVTMPGLKLLEGTIVNPTWVNTTADERGNNFRANTIIPNRSRVSFDLGNVTFHNYLFDKEVGTVYIDNLVLNPGDNHYPMRATVEDLGALLTALGEKPYCEGKGDQKGVLPFGLRGKTDVRNGQPLPYFNDALAAHNQTVYIPIGQALRDHLNIDVPCGGLGGGN</sequence>
<dbReference type="PANTHER" id="PTHR35895">
    <property type="entry name" value="CHROMOSOME 16, WHOLE GENOME SHOTGUN SEQUENCE"/>
    <property type="match status" value="1"/>
</dbReference>
<proteinExistence type="predicted"/>
<evidence type="ECO:0000313" key="3">
    <source>
        <dbReference type="Proteomes" id="UP001302676"/>
    </source>
</evidence>
<keyword evidence="1" id="KW-1133">Transmembrane helix</keyword>
<keyword evidence="1" id="KW-0472">Membrane</keyword>
<evidence type="ECO:0000256" key="1">
    <source>
        <dbReference type="SAM" id="Phobius"/>
    </source>
</evidence>